<dbReference type="AlphaFoldDB" id="G7KWU3"/>
<keyword evidence="1" id="KW-1133">Transmembrane helix</keyword>
<organism evidence="2 4">
    <name type="scientific">Medicago truncatula</name>
    <name type="common">Barrel medic</name>
    <name type="synonym">Medicago tribuloides</name>
    <dbReference type="NCBI Taxonomy" id="3880"/>
    <lineage>
        <taxon>Eukaryota</taxon>
        <taxon>Viridiplantae</taxon>
        <taxon>Streptophyta</taxon>
        <taxon>Embryophyta</taxon>
        <taxon>Tracheophyta</taxon>
        <taxon>Spermatophyta</taxon>
        <taxon>Magnoliopsida</taxon>
        <taxon>eudicotyledons</taxon>
        <taxon>Gunneridae</taxon>
        <taxon>Pentapetalae</taxon>
        <taxon>rosids</taxon>
        <taxon>fabids</taxon>
        <taxon>Fabales</taxon>
        <taxon>Fabaceae</taxon>
        <taxon>Papilionoideae</taxon>
        <taxon>50 kb inversion clade</taxon>
        <taxon>NPAAA clade</taxon>
        <taxon>Hologalegina</taxon>
        <taxon>IRL clade</taxon>
        <taxon>Trifolieae</taxon>
        <taxon>Medicago</taxon>
    </lineage>
</organism>
<feature type="transmembrane region" description="Helical" evidence="1">
    <location>
        <begin position="21"/>
        <end position="40"/>
    </location>
</feature>
<reference evidence="2 4" key="2">
    <citation type="journal article" date="2014" name="BMC Genomics">
        <title>An improved genome release (version Mt4.0) for the model legume Medicago truncatula.</title>
        <authorList>
            <person name="Tang H."/>
            <person name="Krishnakumar V."/>
            <person name="Bidwell S."/>
            <person name="Rosen B."/>
            <person name="Chan A."/>
            <person name="Zhou S."/>
            <person name="Gentzbittel L."/>
            <person name="Childs K.L."/>
            <person name="Yandell M."/>
            <person name="Gundlach H."/>
            <person name="Mayer K.F."/>
            <person name="Schwartz D.C."/>
            <person name="Town C.D."/>
        </authorList>
    </citation>
    <scope>GENOME REANNOTATION</scope>
    <source>
        <strain evidence="3 4">cv. Jemalong A17</strain>
    </source>
</reference>
<sequence>MFKYHYYLLNANKIISRALKTYSGVFLATFKLIIFIFLPIKLRFVDKFYHI</sequence>
<dbReference type="HOGENOM" id="CLU_3109462_0_0_1"/>
<evidence type="ECO:0000313" key="2">
    <source>
        <dbReference type="EMBL" id="AES78082.1"/>
    </source>
</evidence>
<dbReference type="EnsemblPlants" id="AES78082">
    <property type="protein sequence ID" value="AES78082"/>
    <property type="gene ID" value="MTR_7g024330"/>
</dbReference>
<name>G7KWU3_MEDTR</name>
<evidence type="ECO:0000313" key="3">
    <source>
        <dbReference type="EnsemblPlants" id="AES78082"/>
    </source>
</evidence>
<evidence type="ECO:0000313" key="4">
    <source>
        <dbReference type="Proteomes" id="UP000002051"/>
    </source>
</evidence>
<dbReference type="Proteomes" id="UP000002051">
    <property type="component" value="Unassembled WGS sequence"/>
</dbReference>
<reference evidence="3" key="3">
    <citation type="submission" date="2015-04" db="UniProtKB">
        <authorList>
            <consortium name="EnsemblPlants"/>
        </authorList>
    </citation>
    <scope>IDENTIFICATION</scope>
    <source>
        <strain evidence="3">cv. Jemalong A17</strain>
    </source>
</reference>
<reference evidence="2 4" key="1">
    <citation type="journal article" date="2011" name="Nature">
        <title>The Medicago genome provides insight into the evolution of rhizobial symbioses.</title>
        <authorList>
            <person name="Young N.D."/>
            <person name="Debelle F."/>
            <person name="Oldroyd G.E."/>
            <person name="Geurts R."/>
            <person name="Cannon S.B."/>
            <person name="Udvardi M.K."/>
            <person name="Benedito V.A."/>
            <person name="Mayer K.F."/>
            <person name="Gouzy J."/>
            <person name="Schoof H."/>
            <person name="Van de Peer Y."/>
            <person name="Proost S."/>
            <person name="Cook D.R."/>
            <person name="Meyers B.C."/>
            <person name="Spannagl M."/>
            <person name="Cheung F."/>
            <person name="De Mita S."/>
            <person name="Krishnakumar V."/>
            <person name="Gundlach H."/>
            <person name="Zhou S."/>
            <person name="Mudge J."/>
            <person name="Bharti A.K."/>
            <person name="Murray J.D."/>
            <person name="Naoumkina M.A."/>
            <person name="Rosen B."/>
            <person name="Silverstein K.A."/>
            <person name="Tang H."/>
            <person name="Rombauts S."/>
            <person name="Zhao P.X."/>
            <person name="Zhou P."/>
            <person name="Barbe V."/>
            <person name="Bardou P."/>
            <person name="Bechner M."/>
            <person name="Bellec A."/>
            <person name="Berger A."/>
            <person name="Berges H."/>
            <person name="Bidwell S."/>
            <person name="Bisseling T."/>
            <person name="Choisne N."/>
            <person name="Couloux A."/>
            <person name="Denny R."/>
            <person name="Deshpande S."/>
            <person name="Dai X."/>
            <person name="Doyle J.J."/>
            <person name="Dudez A.M."/>
            <person name="Farmer A.D."/>
            <person name="Fouteau S."/>
            <person name="Franken C."/>
            <person name="Gibelin C."/>
            <person name="Gish J."/>
            <person name="Goldstein S."/>
            <person name="Gonzalez A.J."/>
            <person name="Green P.J."/>
            <person name="Hallab A."/>
            <person name="Hartog M."/>
            <person name="Hua A."/>
            <person name="Humphray S.J."/>
            <person name="Jeong D.H."/>
            <person name="Jing Y."/>
            <person name="Jocker A."/>
            <person name="Kenton S.M."/>
            <person name="Kim D.J."/>
            <person name="Klee K."/>
            <person name="Lai H."/>
            <person name="Lang C."/>
            <person name="Lin S."/>
            <person name="Macmil S.L."/>
            <person name="Magdelenat G."/>
            <person name="Matthews L."/>
            <person name="McCorrison J."/>
            <person name="Monaghan E.L."/>
            <person name="Mun J.H."/>
            <person name="Najar F.Z."/>
            <person name="Nicholson C."/>
            <person name="Noirot C."/>
            <person name="O'Bleness M."/>
            <person name="Paule C.R."/>
            <person name="Poulain J."/>
            <person name="Prion F."/>
            <person name="Qin B."/>
            <person name="Qu C."/>
            <person name="Retzel E.F."/>
            <person name="Riddle C."/>
            <person name="Sallet E."/>
            <person name="Samain S."/>
            <person name="Samson N."/>
            <person name="Sanders I."/>
            <person name="Saurat O."/>
            <person name="Scarpelli C."/>
            <person name="Schiex T."/>
            <person name="Segurens B."/>
            <person name="Severin A.J."/>
            <person name="Sherrier D.J."/>
            <person name="Shi R."/>
            <person name="Sims S."/>
            <person name="Singer S.R."/>
            <person name="Sinharoy S."/>
            <person name="Sterck L."/>
            <person name="Viollet A."/>
            <person name="Wang B.B."/>
            <person name="Wang K."/>
            <person name="Wang M."/>
            <person name="Wang X."/>
            <person name="Warfsmann J."/>
            <person name="Weissenbach J."/>
            <person name="White D.D."/>
            <person name="White J.D."/>
            <person name="Wiley G.B."/>
            <person name="Wincker P."/>
            <person name="Xing Y."/>
            <person name="Yang L."/>
            <person name="Yao Z."/>
            <person name="Ying F."/>
            <person name="Zhai J."/>
            <person name="Zhou L."/>
            <person name="Zuber A."/>
            <person name="Denarie J."/>
            <person name="Dixon R.A."/>
            <person name="May G.D."/>
            <person name="Schwartz D.C."/>
            <person name="Rogers J."/>
            <person name="Quetier F."/>
            <person name="Town C.D."/>
            <person name="Roe B.A."/>
        </authorList>
    </citation>
    <scope>NUCLEOTIDE SEQUENCE [LARGE SCALE GENOMIC DNA]</scope>
    <source>
        <strain evidence="2">A17</strain>
        <strain evidence="3 4">cv. Jemalong A17</strain>
    </source>
</reference>
<keyword evidence="4" id="KW-1185">Reference proteome</keyword>
<accession>G7KWU3</accession>
<keyword evidence="1 2" id="KW-0812">Transmembrane</keyword>
<evidence type="ECO:0000256" key="1">
    <source>
        <dbReference type="SAM" id="Phobius"/>
    </source>
</evidence>
<keyword evidence="1" id="KW-0472">Membrane</keyword>
<dbReference type="EMBL" id="CM001223">
    <property type="protein sequence ID" value="AES78082.1"/>
    <property type="molecule type" value="Genomic_DNA"/>
</dbReference>
<proteinExistence type="predicted"/>
<gene>
    <name evidence="2" type="ordered locus">MTR_7g024330</name>
</gene>
<protein>
    <submittedName>
        <fullName evidence="2">Transmembrane protein, putative</fullName>
    </submittedName>
</protein>
<dbReference type="PaxDb" id="3880-AES78082"/>